<accession>A0ABR3FYL9</accession>
<protein>
    <recommendedName>
        <fullName evidence="3">C2H2-type domain-containing protein</fullName>
    </recommendedName>
</protein>
<reference evidence="1 2" key="1">
    <citation type="submission" date="2024-02" db="EMBL/GenBank/DDBJ databases">
        <title>A draft genome for the cacao thread blight pathogen Marasmius crinis-equi.</title>
        <authorList>
            <person name="Cohen S.P."/>
            <person name="Baruah I.K."/>
            <person name="Amoako-Attah I."/>
            <person name="Bukari Y."/>
            <person name="Meinhardt L.W."/>
            <person name="Bailey B.A."/>
        </authorList>
    </citation>
    <scope>NUCLEOTIDE SEQUENCE [LARGE SCALE GENOMIC DNA]</scope>
    <source>
        <strain evidence="1 2">GH-76</strain>
    </source>
</reference>
<evidence type="ECO:0000313" key="1">
    <source>
        <dbReference type="EMBL" id="KAL0580608.1"/>
    </source>
</evidence>
<name>A0ABR3FYL9_9AGAR</name>
<sequence>MPLDVLTEESIIELAKAVMVEMRCDAADSISPEECDAVLSSFEAYRQHIIDHYQGNGKVSTGYHCLGLRNSYCQPTPFSSLDELHNHVDGVHMKKVKLQCPFITCPVSLKMDDFPSHLHAMHIHSRGQHIARLEPYLRPSWRPTLVSHLQPPPLPEPTCRLLSELIAPVTLPRVDLSREKTPVRSATPPLSQLMISPSRQVTQQRLGRLTSIQSVQSTNSSLEDDLVVEDLGPPRKISIWPTSSHFHPPKKEDWPDPDKSMIVWRRPQVLDRDLVRPLDMDKEKRMKLFVPPKSIQYDVFKKKVEKLIEDGILGH</sequence>
<evidence type="ECO:0008006" key="3">
    <source>
        <dbReference type="Google" id="ProtNLM"/>
    </source>
</evidence>
<proteinExistence type="predicted"/>
<dbReference type="Proteomes" id="UP001465976">
    <property type="component" value="Unassembled WGS sequence"/>
</dbReference>
<gene>
    <name evidence="1" type="ORF">V5O48_001433</name>
</gene>
<comment type="caution">
    <text evidence="1">The sequence shown here is derived from an EMBL/GenBank/DDBJ whole genome shotgun (WGS) entry which is preliminary data.</text>
</comment>
<evidence type="ECO:0000313" key="2">
    <source>
        <dbReference type="Proteomes" id="UP001465976"/>
    </source>
</evidence>
<dbReference type="EMBL" id="JBAHYK010000027">
    <property type="protein sequence ID" value="KAL0580608.1"/>
    <property type="molecule type" value="Genomic_DNA"/>
</dbReference>
<organism evidence="1 2">
    <name type="scientific">Marasmius crinis-equi</name>
    <dbReference type="NCBI Taxonomy" id="585013"/>
    <lineage>
        <taxon>Eukaryota</taxon>
        <taxon>Fungi</taxon>
        <taxon>Dikarya</taxon>
        <taxon>Basidiomycota</taxon>
        <taxon>Agaricomycotina</taxon>
        <taxon>Agaricomycetes</taxon>
        <taxon>Agaricomycetidae</taxon>
        <taxon>Agaricales</taxon>
        <taxon>Marasmiineae</taxon>
        <taxon>Marasmiaceae</taxon>
        <taxon>Marasmius</taxon>
    </lineage>
</organism>
<keyword evidence="2" id="KW-1185">Reference proteome</keyword>